<keyword evidence="1" id="KW-0811">Translocation</keyword>
<comment type="function">
    <text evidence="1">Mitochondrial intermembrane chaperone that participates in the import and insertion of some multi-pass transmembrane proteins into the mitochondrial inner membrane. Also required for the transfer of beta-barrel precursors from the TOM complex to the sorting and assembly machinery (SAM complex) of the outer membrane. Acts as a chaperone-like protein that protects the hydrophobic precursors from aggregation and guide them through the mitochondrial intermembrane space.</text>
</comment>
<sequence>MGTQNTQNQAADFDKKIEENIQKRELMKLRKGFYQNLKQYYQSRKYKEFITLNCADKCIKTFREDDLTRSETVCLMNCYNKYYRYLAYSNTLYSYIINTDFLDDSSFEPELESPNGKPKGEGSSLMIDQSMGGIAAKIM</sequence>
<comment type="domain">
    <text evidence="1">The twin CX3C motif contains 4 conserved Cys residues that form 2 disulfide bonds in the mitochondrial intermembrane space.</text>
</comment>
<feature type="domain" description="Tim10-like" evidence="2">
    <location>
        <begin position="35"/>
        <end position="83"/>
    </location>
</feature>
<keyword evidence="1" id="KW-0999">Mitochondrion inner membrane</keyword>
<name>A0A077ZZL9_STYLE</name>
<evidence type="ECO:0000313" key="3">
    <source>
        <dbReference type="EMBL" id="CDW75330.1"/>
    </source>
</evidence>
<keyword evidence="1" id="KW-0472">Membrane</keyword>
<dbReference type="EMBL" id="CCKQ01004181">
    <property type="protein sequence ID" value="CDW75330.1"/>
    <property type="molecule type" value="Genomic_DNA"/>
</dbReference>
<comment type="similarity">
    <text evidence="1">Belongs to the small Tim family.</text>
</comment>
<comment type="subcellular location">
    <subcellularLocation>
        <location evidence="1">Mitochondrion inner membrane</location>
        <topology evidence="1">Peripheral membrane protein</topology>
        <orientation evidence="1">Intermembrane side</orientation>
    </subcellularLocation>
</comment>
<dbReference type="GO" id="GO:0005743">
    <property type="term" value="C:mitochondrial inner membrane"/>
    <property type="evidence" value="ECO:0007669"/>
    <property type="project" value="UniProtKB-SubCell"/>
</dbReference>
<dbReference type="Pfam" id="PF02953">
    <property type="entry name" value="zf-Tim10_DDP"/>
    <property type="match status" value="1"/>
</dbReference>
<keyword evidence="1" id="KW-0143">Chaperone</keyword>
<keyword evidence="4" id="KW-1185">Reference proteome</keyword>
<reference evidence="3 4" key="1">
    <citation type="submission" date="2014-06" db="EMBL/GenBank/DDBJ databases">
        <authorList>
            <person name="Swart Estienne"/>
        </authorList>
    </citation>
    <scope>NUCLEOTIDE SEQUENCE [LARGE SCALE GENOMIC DNA]</scope>
    <source>
        <strain evidence="3 4">130c</strain>
    </source>
</reference>
<dbReference type="Gene3D" id="1.10.287.810">
    <property type="entry name" value="Mitochondrial import inner membrane translocase subunit tim13 like domains"/>
    <property type="match status" value="1"/>
</dbReference>
<keyword evidence="1" id="KW-0813">Transport</keyword>
<evidence type="ECO:0000256" key="1">
    <source>
        <dbReference type="RuleBase" id="RU367043"/>
    </source>
</evidence>
<evidence type="ECO:0000259" key="2">
    <source>
        <dbReference type="Pfam" id="PF02953"/>
    </source>
</evidence>
<protein>
    <recommendedName>
        <fullName evidence="1">Mitochondrial import inner membrane translocase subunit</fullName>
    </recommendedName>
</protein>
<keyword evidence="1" id="KW-0653">Protein transport</keyword>
<dbReference type="InterPro" id="IPR004217">
    <property type="entry name" value="Tim10-like"/>
</dbReference>
<accession>A0A077ZZL9</accession>
<dbReference type="SUPFAM" id="SSF144122">
    <property type="entry name" value="Tim10-like"/>
    <property type="match status" value="1"/>
</dbReference>
<keyword evidence="1" id="KW-1015">Disulfide bond</keyword>
<keyword evidence="1" id="KW-0496">Mitochondrion</keyword>
<dbReference type="InterPro" id="IPR035427">
    <property type="entry name" value="Tim10-like_dom_sf"/>
</dbReference>
<evidence type="ECO:0000313" key="4">
    <source>
        <dbReference type="Proteomes" id="UP000039865"/>
    </source>
</evidence>
<dbReference type="AlphaFoldDB" id="A0A077ZZL9"/>
<dbReference type="GO" id="GO:0015031">
    <property type="term" value="P:protein transport"/>
    <property type="evidence" value="ECO:0007669"/>
    <property type="project" value="UniProtKB-KW"/>
</dbReference>
<dbReference type="InParanoid" id="A0A077ZZL9"/>
<proteinExistence type="inferred from homology"/>
<dbReference type="Proteomes" id="UP000039865">
    <property type="component" value="Unassembled WGS sequence"/>
</dbReference>
<organism evidence="3 4">
    <name type="scientific">Stylonychia lemnae</name>
    <name type="common">Ciliate</name>
    <dbReference type="NCBI Taxonomy" id="5949"/>
    <lineage>
        <taxon>Eukaryota</taxon>
        <taxon>Sar</taxon>
        <taxon>Alveolata</taxon>
        <taxon>Ciliophora</taxon>
        <taxon>Intramacronucleata</taxon>
        <taxon>Spirotrichea</taxon>
        <taxon>Stichotrichia</taxon>
        <taxon>Sporadotrichida</taxon>
        <taxon>Oxytrichidae</taxon>
        <taxon>Stylonychinae</taxon>
        <taxon>Stylonychia</taxon>
    </lineage>
</organism>
<gene>
    <name evidence="3" type="primary">Contig19567.g20746</name>
    <name evidence="3" type="ORF">STYLEM_4317</name>
</gene>
<comment type="subunit">
    <text evidence="1">Heterohexamer.</text>
</comment>